<dbReference type="EMBL" id="JAWJYY010000001">
    <property type="protein sequence ID" value="MDV4315529.1"/>
    <property type="molecule type" value="Genomic_DNA"/>
</dbReference>
<accession>A0A0F3LM08</accession>
<reference evidence="2" key="2">
    <citation type="submission" date="2023-10" db="EMBL/GenBank/DDBJ databases">
        <authorList>
            <person name="Sykes E.M.E."/>
            <person name="Khan I.U.H."/>
            <person name="Kumar A."/>
        </authorList>
    </citation>
    <scope>NUCLEOTIDE SEQUENCE</scope>
    <source>
        <strain evidence="2">IK5</strain>
    </source>
</reference>
<feature type="transmembrane region" description="Helical" evidence="1">
    <location>
        <begin position="21"/>
        <end position="41"/>
    </location>
</feature>
<dbReference type="Proteomes" id="UP000593812">
    <property type="component" value="Chromosome"/>
</dbReference>
<evidence type="ECO:0000313" key="3">
    <source>
        <dbReference type="EMBL" id="QOW41583.1"/>
    </source>
</evidence>
<organism evidence="3 4">
    <name type="scientific">Acinetobacter indicus</name>
    <dbReference type="NCBI Taxonomy" id="756892"/>
    <lineage>
        <taxon>Bacteria</taxon>
        <taxon>Pseudomonadati</taxon>
        <taxon>Pseudomonadota</taxon>
        <taxon>Gammaproteobacteria</taxon>
        <taxon>Moraxellales</taxon>
        <taxon>Moraxellaceae</taxon>
        <taxon>Acinetobacter</taxon>
    </lineage>
</organism>
<protein>
    <submittedName>
        <fullName evidence="3">Uncharacterized protein</fullName>
    </submittedName>
</protein>
<dbReference type="GeneID" id="69465761"/>
<keyword evidence="1" id="KW-0812">Transmembrane</keyword>
<gene>
    <name evidence="3" type="ORF">G0027_01220</name>
    <name evidence="2" type="ORF">MSG88_07070</name>
</gene>
<dbReference type="RefSeq" id="WP_016658209.1">
    <property type="nucleotide sequence ID" value="NZ_CP024620.2"/>
</dbReference>
<feature type="transmembrane region" description="Helical" evidence="1">
    <location>
        <begin position="47"/>
        <end position="66"/>
    </location>
</feature>
<dbReference type="EMBL" id="CP048654">
    <property type="protein sequence ID" value="QOW41583.1"/>
    <property type="molecule type" value="Genomic_DNA"/>
</dbReference>
<dbReference type="Proteomes" id="UP001284654">
    <property type="component" value="Unassembled WGS sequence"/>
</dbReference>
<keyword evidence="1" id="KW-1133">Transmembrane helix</keyword>
<keyword evidence="1" id="KW-0472">Membrane</keyword>
<reference evidence="3 4" key="1">
    <citation type="submission" date="2020-02" db="EMBL/GenBank/DDBJ databases">
        <title>Tigecycline-resistant Acinetobacter species from pigs and migratory birds.</title>
        <authorList>
            <person name="Chen C."/>
            <person name="Sun J."/>
            <person name="Liao X.-P."/>
            <person name="Liu Y.-H."/>
        </authorList>
    </citation>
    <scope>NUCLEOTIDE SEQUENCE [LARGE SCALE GENOMIC DNA]</scope>
    <source>
        <strain evidence="3 4">C15_T</strain>
    </source>
</reference>
<evidence type="ECO:0000313" key="2">
    <source>
        <dbReference type="EMBL" id="MDV4315529.1"/>
    </source>
</evidence>
<dbReference type="AlphaFoldDB" id="A0A0F3LM08"/>
<proteinExistence type="predicted"/>
<dbReference type="KEGG" id="aid:CTZ23_07910"/>
<evidence type="ECO:0000313" key="4">
    <source>
        <dbReference type="Proteomes" id="UP000593812"/>
    </source>
</evidence>
<evidence type="ECO:0000256" key="1">
    <source>
        <dbReference type="SAM" id="Phobius"/>
    </source>
</evidence>
<name>A0A0F3LM08_9GAMM</name>
<sequence length="81" mass="9248">MLSLHFNKQVFINALKANNNLVTFLSTTFALLLTLVFQGLIQGNLKPAYFIYALIVCIAFYIWAVVDEKYRQPAPIDQHNS</sequence>